<feature type="transmembrane region" description="Helical" evidence="6">
    <location>
        <begin position="141"/>
        <end position="159"/>
    </location>
</feature>
<dbReference type="GO" id="GO:0016020">
    <property type="term" value="C:membrane"/>
    <property type="evidence" value="ECO:0007669"/>
    <property type="project" value="UniProtKB-SubCell"/>
</dbReference>
<keyword evidence="8" id="KW-1185">Reference proteome</keyword>
<evidence type="ECO:0000256" key="4">
    <source>
        <dbReference type="ARBA" id="ARBA00023136"/>
    </source>
</evidence>
<evidence type="ECO:0000256" key="6">
    <source>
        <dbReference type="SAM" id="Phobius"/>
    </source>
</evidence>
<evidence type="ECO:0008006" key="9">
    <source>
        <dbReference type="Google" id="ProtNLM"/>
    </source>
</evidence>
<evidence type="ECO:0000256" key="5">
    <source>
        <dbReference type="SAM" id="MobiDB-lite"/>
    </source>
</evidence>
<keyword evidence="2 6" id="KW-0812">Transmembrane</keyword>
<protein>
    <recommendedName>
        <fullName evidence="9">Aquaporin</fullName>
    </recommendedName>
</protein>
<feature type="transmembrane region" description="Helical" evidence="6">
    <location>
        <begin position="426"/>
        <end position="447"/>
    </location>
</feature>
<feature type="transmembrane region" description="Helical" evidence="6">
    <location>
        <begin position="300"/>
        <end position="319"/>
    </location>
</feature>
<name>V4SIG0_CITCL</name>
<feature type="transmembrane region" description="Helical" evidence="6">
    <location>
        <begin position="277"/>
        <end position="293"/>
    </location>
</feature>
<dbReference type="KEGG" id="cic:CICLE_v10028106mg"/>
<dbReference type="Pfam" id="PF00230">
    <property type="entry name" value="MIP"/>
    <property type="match status" value="2"/>
</dbReference>
<evidence type="ECO:0000256" key="1">
    <source>
        <dbReference type="ARBA" id="ARBA00004141"/>
    </source>
</evidence>
<dbReference type="OMA" id="EKMNTWT"/>
<dbReference type="InParanoid" id="V4SIG0"/>
<dbReference type="InterPro" id="IPR023271">
    <property type="entry name" value="Aquaporin-like"/>
</dbReference>
<feature type="transmembrane region" description="Helical" evidence="6">
    <location>
        <begin position="93"/>
        <end position="111"/>
    </location>
</feature>
<reference evidence="7 8" key="1">
    <citation type="submission" date="2013-10" db="EMBL/GenBank/DDBJ databases">
        <authorList>
            <consortium name="International Citrus Genome Consortium"/>
            <person name="Jenkins J."/>
            <person name="Schmutz J."/>
            <person name="Prochnik S."/>
            <person name="Rokhsar D."/>
            <person name="Gmitter F."/>
            <person name="Ollitrault P."/>
            <person name="Machado M."/>
            <person name="Talon M."/>
            <person name="Wincker P."/>
            <person name="Jaillon O."/>
            <person name="Morgante M."/>
        </authorList>
    </citation>
    <scope>NUCLEOTIDE SEQUENCE</scope>
    <source>
        <strain evidence="8">cv. Clemenules</strain>
    </source>
</reference>
<feature type="region of interest" description="Disordered" evidence="5">
    <location>
        <begin position="1"/>
        <end position="38"/>
    </location>
</feature>
<proteinExistence type="predicted"/>
<dbReference type="AlphaFoldDB" id="V4SIG0"/>
<sequence length="565" mass="60379">MAANSELAGDIEGEYGGNRVQPFATPKQEQRLMDEEKKQNPSTWKKILGFEDIFSVKVWRASMAELLGTAVLVFALDTIVISSIQTDTKTPNLVMSTLVAITITILLLATFPISGGHINPLVSFAAALTGIASFSRAAIYILAQCVGGIFGALALKAVVTNKIAHNFSLGGCTLNVVVPGPDGLVEIGLGTRQALWLEIICSFVFLFASVWMAFDSRQAKALGRVTVCIVIGTVLGLLVFVSTTVTAQKGYAGAGLNPARCLGPALVRGGHLWDRHWVFWAGPAIACVAFALYTKMWRAAFTELVATAFLVFTLTTSIISCLDSHVSEQKLLVPIAVFIIAFLFLMVTVPLSGGHMSPVFTFIAALKGIVTLARAATYVLAQCLGSIVGFLIINSVMSHNAARRYSLGGCLIAGNGTSAGISAETALILEFTCTFVVLFVGVTIAFDKRRCKELGLVVVCAIVAGAMAIAVFVSITVTQKPGYAGVGLNPARCLGPALLHGGPLWKGHWVFWVGPFLACVVYYGFAKTLPEEGLVWEDKFEHDIINLARVWRNGTGTSCHLQRKK</sequence>
<keyword evidence="3 6" id="KW-1133">Transmembrane helix</keyword>
<feature type="transmembrane region" description="Helical" evidence="6">
    <location>
        <begin position="372"/>
        <end position="393"/>
    </location>
</feature>
<feature type="transmembrane region" description="Helical" evidence="6">
    <location>
        <begin position="221"/>
        <end position="241"/>
    </location>
</feature>
<keyword evidence="4 6" id="KW-0472">Membrane</keyword>
<feature type="compositionally biased region" description="Basic and acidic residues" evidence="5">
    <location>
        <begin position="28"/>
        <end position="38"/>
    </location>
</feature>
<dbReference type="Proteomes" id="UP000030687">
    <property type="component" value="Unassembled WGS sequence"/>
</dbReference>
<feature type="transmembrane region" description="Helical" evidence="6">
    <location>
        <begin position="331"/>
        <end position="351"/>
    </location>
</feature>
<dbReference type="eggNOG" id="KOG0223">
    <property type="taxonomic scope" value="Eukaryota"/>
</dbReference>
<organism evidence="7 8">
    <name type="scientific">Citrus clementina</name>
    <name type="common">Clementine</name>
    <name type="synonym">Citrus deliciosa x Citrus sinensis</name>
    <dbReference type="NCBI Taxonomy" id="85681"/>
    <lineage>
        <taxon>Eukaryota</taxon>
        <taxon>Viridiplantae</taxon>
        <taxon>Streptophyta</taxon>
        <taxon>Embryophyta</taxon>
        <taxon>Tracheophyta</taxon>
        <taxon>Spermatophyta</taxon>
        <taxon>Magnoliopsida</taxon>
        <taxon>eudicotyledons</taxon>
        <taxon>Gunneridae</taxon>
        <taxon>Pentapetalae</taxon>
        <taxon>rosids</taxon>
        <taxon>malvids</taxon>
        <taxon>Sapindales</taxon>
        <taxon>Rutaceae</taxon>
        <taxon>Aurantioideae</taxon>
        <taxon>Citrus</taxon>
    </lineage>
</organism>
<dbReference type="PRINTS" id="PR00783">
    <property type="entry name" value="MINTRINSICP"/>
</dbReference>
<dbReference type="GO" id="GO:0015267">
    <property type="term" value="F:channel activity"/>
    <property type="evidence" value="ECO:0007669"/>
    <property type="project" value="InterPro"/>
</dbReference>
<evidence type="ECO:0000256" key="3">
    <source>
        <dbReference type="ARBA" id="ARBA00022989"/>
    </source>
</evidence>
<accession>V4SIG0</accession>
<dbReference type="Gene3D" id="1.20.1080.10">
    <property type="entry name" value="Glycerol uptake facilitator protein"/>
    <property type="match status" value="2"/>
</dbReference>
<dbReference type="STRING" id="85681.V4SIG0"/>
<dbReference type="InterPro" id="IPR000425">
    <property type="entry name" value="MIP"/>
</dbReference>
<dbReference type="Gramene" id="ESR36816">
    <property type="protein sequence ID" value="ESR36816"/>
    <property type="gene ID" value="CICLE_v10028106mg"/>
</dbReference>
<dbReference type="EMBL" id="KI536978">
    <property type="protein sequence ID" value="ESR36816.1"/>
    <property type="molecule type" value="Genomic_DNA"/>
</dbReference>
<dbReference type="SUPFAM" id="SSF81338">
    <property type="entry name" value="Aquaporin-like"/>
    <property type="match status" value="2"/>
</dbReference>
<feature type="transmembrane region" description="Helical" evidence="6">
    <location>
        <begin position="194"/>
        <end position="214"/>
    </location>
</feature>
<evidence type="ECO:0000313" key="7">
    <source>
        <dbReference type="EMBL" id="ESR36816.1"/>
    </source>
</evidence>
<feature type="transmembrane region" description="Helical" evidence="6">
    <location>
        <begin position="454"/>
        <end position="475"/>
    </location>
</feature>
<feature type="transmembrane region" description="Helical" evidence="6">
    <location>
        <begin position="509"/>
        <end position="526"/>
    </location>
</feature>
<evidence type="ECO:0000313" key="8">
    <source>
        <dbReference type="Proteomes" id="UP000030687"/>
    </source>
</evidence>
<gene>
    <name evidence="7" type="ORF">CICLE_v10028106mg</name>
</gene>
<feature type="transmembrane region" description="Helical" evidence="6">
    <location>
        <begin position="58"/>
        <end position="81"/>
    </location>
</feature>
<comment type="subcellular location">
    <subcellularLocation>
        <location evidence="1">Membrane</location>
        <topology evidence="1">Multi-pass membrane protein</topology>
    </subcellularLocation>
</comment>
<dbReference type="PANTHER" id="PTHR47002">
    <property type="entry name" value="AQUAPORIN-LIKE"/>
    <property type="match status" value="1"/>
</dbReference>
<dbReference type="PANTHER" id="PTHR47002:SF4">
    <property type="entry name" value="AQUAPORIN AQPAN.G-LIKE"/>
    <property type="match status" value="1"/>
</dbReference>
<evidence type="ECO:0000256" key="2">
    <source>
        <dbReference type="ARBA" id="ARBA00022692"/>
    </source>
</evidence>